<evidence type="ECO:0000313" key="2">
    <source>
        <dbReference type="EMBL" id="KAB5550618.1"/>
    </source>
</evidence>
<keyword evidence="3" id="KW-1185">Reference proteome</keyword>
<gene>
    <name evidence="2" type="ORF">PHYPO_G00055840</name>
</gene>
<name>A0A5N5M6N7_PANHP</name>
<feature type="region of interest" description="Disordered" evidence="1">
    <location>
        <begin position="35"/>
        <end position="73"/>
    </location>
</feature>
<dbReference type="EMBL" id="VFJC01000015">
    <property type="protein sequence ID" value="KAB5550618.1"/>
    <property type="molecule type" value="Genomic_DNA"/>
</dbReference>
<comment type="caution">
    <text evidence="2">The sequence shown here is derived from an EMBL/GenBank/DDBJ whole genome shotgun (WGS) entry which is preliminary data.</text>
</comment>
<sequence length="142" mass="15264">MHGELQGLQLGLARPFSIFQNYATGHTAEERCAAQYHPPLPHPQPRRTTRDRELTSRHVGGQTLSGGASRVRTGAINESAKVTTSPVLHDCARVTTHAGKALGSFPRIKVTPLTGSDCHTPTLTKPGCQLTKLTPSAKMGYN</sequence>
<evidence type="ECO:0000313" key="3">
    <source>
        <dbReference type="Proteomes" id="UP000327468"/>
    </source>
</evidence>
<evidence type="ECO:0000256" key="1">
    <source>
        <dbReference type="SAM" id="MobiDB-lite"/>
    </source>
</evidence>
<protein>
    <submittedName>
        <fullName evidence="2">Uncharacterized protein</fullName>
    </submittedName>
</protein>
<accession>A0A5N5M6N7</accession>
<reference evidence="2 3" key="1">
    <citation type="submission" date="2019-06" db="EMBL/GenBank/DDBJ databases">
        <title>A chromosome-scale genome assembly of the striped catfish, Pangasianodon hypophthalmus.</title>
        <authorList>
            <person name="Wen M."/>
            <person name="Zahm M."/>
            <person name="Roques C."/>
            <person name="Cabau C."/>
            <person name="Klopp C."/>
            <person name="Donnadieu C."/>
            <person name="Jouanno E."/>
            <person name="Avarre J.-C."/>
            <person name="Campet M."/>
            <person name="Ha T.T.T."/>
            <person name="Dugue R."/>
            <person name="Lampietro C."/>
            <person name="Louis A."/>
            <person name="Herpin A."/>
            <person name="Echchiki A."/>
            <person name="Berthelot C."/>
            <person name="Parey E."/>
            <person name="Roest-Crollius H."/>
            <person name="Braasch I."/>
            <person name="Postlethwait J."/>
            <person name="Bobe J."/>
            <person name="Montfort J."/>
            <person name="Bouchez O."/>
            <person name="Begum T."/>
            <person name="Schartl M."/>
            <person name="Guiguen Y."/>
        </authorList>
    </citation>
    <scope>NUCLEOTIDE SEQUENCE [LARGE SCALE GENOMIC DNA]</scope>
    <source>
        <strain evidence="2 3">Indonesia</strain>
        <tissue evidence="2">Blood</tissue>
    </source>
</reference>
<dbReference type="AlphaFoldDB" id="A0A5N5M6N7"/>
<proteinExistence type="predicted"/>
<dbReference type="Proteomes" id="UP000327468">
    <property type="component" value="Chromosome 14"/>
</dbReference>
<organism evidence="2 3">
    <name type="scientific">Pangasianodon hypophthalmus</name>
    <name type="common">Striped catfish</name>
    <name type="synonym">Helicophagus hypophthalmus</name>
    <dbReference type="NCBI Taxonomy" id="310915"/>
    <lineage>
        <taxon>Eukaryota</taxon>
        <taxon>Metazoa</taxon>
        <taxon>Chordata</taxon>
        <taxon>Craniata</taxon>
        <taxon>Vertebrata</taxon>
        <taxon>Euteleostomi</taxon>
        <taxon>Actinopterygii</taxon>
        <taxon>Neopterygii</taxon>
        <taxon>Teleostei</taxon>
        <taxon>Ostariophysi</taxon>
        <taxon>Siluriformes</taxon>
        <taxon>Pangasiidae</taxon>
        <taxon>Pangasianodon</taxon>
    </lineage>
</organism>